<gene>
    <name evidence="1" type="ORF">LCGC14_1656520</name>
</gene>
<sequence length="63" mass="7596">MDARRVETRTMPTQIGEKEWVRQMGQKFIKWREQNRHSGPINVPEVARWTQSVVLEMQENDKK</sequence>
<organism evidence="1">
    <name type="scientific">marine sediment metagenome</name>
    <dbReference type="NCBI Taxonomy" id="412755"/>
    <lineage>
        <taxon>unclassified sequences</taxon>
        <taxon>metagenomes</taxon>
        <taxon>ecological metagenomes</taxon>
    </lineage>
</organism>
<evidence type="ECO:0000313" key="1">
    <source>
        <dbReference type="EMBL" id="KKM19352.1"/>
    </source>
</evidence>
<proteinExistence type="predicted"/>
<dbReference type="AlphaFoldDB" id="A0A0F9HVX3"/>
<comment type="caution">
    <text evidence="1">The sequence shown here is derived from an EMBL/GenBank/DDBJ whole genome shotgun (WGS) entry which is preliminary data.</text>
</comment>
<accession>A0A0F9HVX3</accession>
<protein>
    <submittedName>
        <fullName evidence="1">Uncharacterized protein</fullName>
    </submittedName>
</protein>
<dbReference type="EMBL" id="LAZR01014009">
    <property type="protein sequence ID" value="KKM19352.1"/>
    <property type="molecule type" value="Genomic_DNA"/>
</dbReference>
<name>A0A0F9HVX3_9ZZZZ</name>
<reference evidence="1" key="1">
    <citation type="journal article" date="2015" name="Nature">
        <title>Complex archaea that bridge the gap between prokaryotes and eukaryotes.</title>
        <authorList>
            <person name="Spang A."/>
            <person name="Saw J.H."/>
            <person name="Jorgensen S.L."/>
            <person name="Zaremba-Niedzwiedzka K."/>
            <person name="Martijn J."/>
            <person name="Lind A.E."/>
            <person name="van Eijk R."/>
            <person name="Schleper C."/>
            <person name="Guy L."/>
            <person name="Ettema T.J."/>
        </authorList>
    </citation>
    <scope>NUCLEOTIDE SEQUENCE</scope>
</reference>